<dbReference type="GO" id="GO:0008270">
    <property type="term" value="F:zinc ion binding"/>
    <property type="evidence" value="ECO:0007669"/>
    <property type="project" value="UniProtKB-KW"/>
</dbReference>
<dbReference type="SUPFAM" id="SSF52540">
    <property type="entry name" value="P-loop containing nucleoside triphosphate hydrolases"/>
    <property type="match status" value="1"/>
</dbReference>
<dbReference type="InParanoid" id="T1F7L7"/>
<name>T1F7L7_HELRO</name>
<evidence type="ECO:0000256" key="3">
    <source>
        <dbReference type="ARBA" id="ARBA00022833"/>
    </source>
</evidence>
<dbReference type="EnsemblMetazoa" id="HelroT174102">
    <property type="protein sequence ID" value="HelroP174102"/>
    <property type="gene ID" value="HelroG174102"/>
</dbReference>
<sequence>MAVDDVIINEVTVRNECSDFDDDDDREDDGGDVGVVSISSNKGNISNNGRIDNDVNESFTEELLSFQQHFTSAEAIDCSCGKMFKQHKVGHKNARLDLNKIIVSCEKCGSCQHAGCVGYDLTDESRGSYLCPHCYVTEIPIPSGATLIITPNSIIHQWLDEVLKHVADEAIKLFVYKGVQRQGYIQPRVLARQDIVLTTYETLRAEMKYVGLLHNKFDENNKLRYNKKFISFPTPLVALEWWRVCLDEAQMVEKVSTKPADMACRLVSQIRWCITGTPIQRSFDDLYGLLSFLRACPYDDRTLWSKFMQGAYEGGLREHPCWVISRLLWRNCKRDVIDQINLPPQSIKTHLLTFSPVEEHFYRRMYQKCSDEALTDFIASGLLHF</sequence>
<dbReference type="InterPro" id="IPR027417">
    <property type="entry name" value="P-loop_NTPase"/>
</dbReference>
<dbReference type="InterPro" id="IPR011011">
    <property type="entry name" value="Znf_FYVE_PHD"/>
</dbReference>
<dbReference type="InterPro" id="IPR038718">
    <property type="entry name" value="SNF2-like_sf"/>
</dbReference>
<dbReference type="RefSeq" id="XP_009018896.1">
    <property type="nucleotide sequence ID" value="XM_009020648.1"/>
</dbReference>
<gene>
    <name evidence="6" type="primary">20204816</name>
    <name evidence="5" type="ORF">HELRODRAFT_174102</name>
</gene>
<dbReference type="AlphaFoldDB" id="T1F7L7"/>
<dbReference type="EMBL" id="KB096676">
    <property type="protein sequence ID" value="ESO03203.1"/>
    <property type="molecule type" value="Genomic_DNA"/>
</dbReference>
<dbReference type="SMART" id="SM00249">
    <property type="entry name" value="PHD"/>
    <property type="match status" value="1"/>
</dbReference>
<dbReference type="STRING" id="6412.T1F7L7"/>
<evidence type="ECO:0000313" key="6">
    <source>
        <dbReference type="EnsemblMetazoa" id="HelroP174102"/>
    </source>
</evidence>
<keyword evidence="1" id="KW-0479">Metal-binding</keyword>
<dbReference type="CTD" id="20204816"/>
<dbReference type="InterPro" id="IPR000330">
    <property type="entry name" value="SNF2_N"/>
</dbReference>
<reference evidence="5 7" key="2">
    <citation type="journal article" date="2013" name="Nature">
        <title>Insights into bilaterian evolution from three spiralian genomes.</title>
        <authorList>
            <person name="Simakov O."/>
            <person name="Marletaz F."/>
            <person name="Cho S.J."/>
            <person name="Edsinger-Gonzales E."/>
            <person name="Havlak P."/>
            <person name="Hellsten U."/>
            <person name="Kuo D.H."/>
            <person name="Larsson T."/>
            <person name="Lv J."/>
            <person name="Arendt D."/>
            <person name="Savage R."/>
            <person name="Osoegawa K."/>
            <person name="de Jong P."/>
            <person name="Grimwood J."/>
            <person name="Chapman J.A."/>
            <person name="Shapiro H."/>
            <person name="Aerts A."/>
            <person name="Otillar R.P."/>
            <person name="Terry A.Y."/>
            <person name="Boore J.L."/>
            <person name="Grigoriev I.V."/>
            <person name="Lindberg D.R."/>
            <person name="Seaver E.C."/>
            <person name="Weisblat D.A."/>
            <person name="Putnam N.H."/>
            <person name="Rokhsar D.S."/>
        </authorList>
    </citation>
    <scope>NUCLEOTIDE SEQUENCE</scope>
</reference>
<dbReference type="EMBL" id="AMQM01004809">
    <property type="status" value="NOT_ANNOTATED_CDS"/>
    <property type="molecule type" value="Genomic_DNA"/>
</dbReference>
<dbReference type="FunFam" id="3.40.50.10810:FF:000013">
    <property type="entry name" value="E3 ubiquitin-protein ligase SHPRH isoform X2"/>
    <property type="match status" value="1"/>
</dbReference>
<keyword evidence="7" id="KW-1185">Reference proteome</keyword>
<dbReference type="Proteomes" id="UP000015101">
    <property type="component" value="Unassembled WGS sequence"/>
</dbReference>
<dbReference type="InterPro" id="IPR013083">
    <property type="entry name" value="Znf_RING/FYVE/PHD"/>
</dbReference>
<dbReference type="Pfam" id="PF00628">
    <property type="entry name" value="PHD"/>
    <property type="match status" value="1"/>
</dbReference>
<organism evidence="6 7">
    <name type="scientific">Helobdella robusta</name>
    <name type="common">Californian leech</name>
    <dbReference type="NCBI Taxonomy" id="6412"/>
    <lineage>
        <taxon>Eukaryota</taxon>
        <taxon>Metazoa</taxon>
        <taxon>Spiralia</taxon>
        <taxon>Lophotrochozoa</taxon>
        <taxon>Annelida</taxon>
        <taxon>Clitellata</taxon>
        <taxon>Hirudinea</taxon>
        <taxon>Rhynchobdellida</taxon>
        <taxon>Glossiphoniidae</taxon>
        <taxon>Helobdella</taxon>
    </lineage>
</organism>
<feature type="domain" description="Zinc finger PHD-type" evidence="4">
    <location>
        <begin position="77"/>
        <end position="135"/>
    </location>
</feature>
<dbReference type="InterPro" id="IPR052583">
    <property type="entry name" value="ATP-helicase/E3_Ub-Ligase"/>
</dbReference>
<dbReference type="GeneID" id="20204816"/>
<dbReference type="PANTHER" id="PTHR45865:SF1">
    <property type="entry name" value="E3 UBIQUITIN-PROTEIN LIGASE SHPRH"/>
    <property type="match status" value="1"/>
</dbReference>
<accession>T1F7L7</accession>
<evidence type="ECO:0000256" key="1">
    <source>
        <dbReference type="ARBA" id="ARBA00022723"/>
    </source>
</evidence>
<dbReference type="Gene3D" id="3.40.50.10810">
    <property type="entry name" value="Tandem AAA-ATPase domain"/>
    <property type="match status" value="1"/>
</dbReference>
<keyword evidence="2" id="KW-0863">Zinc-finger</keyword>
<dbReference type="GO" id="GO:0005524">
    <property type="term" value="F:ATP binding"/>
    <property type="evidence" value="ECO:0007669"/>
    <property type="project" value="InterPro"/>
</dbReference>
<evidence type="ECO:0000259" key="4">
    <source>
        <dbReference type="SMART" id="SM00249"/>
    </source>
</evidence>
<protein>
    <recommendedName>
        <fullName evidence="4">Zinc finger PHD-type domain-containing protein</fullName>
    </recommendedName>
</protein>
<evidence type="ECO:0000313" key="5">
    <source>
        <dbReference type="EMBL" id="ESO03203.1"/>
    </source>
</evidence>
<dbReference type="InterPro" id="IPR001965">
    <property type="entry name" value="Znf_PHD"/>
</dbReference>
<proteinExistence type="predicted"/>
<dbReference type="PANTHER" id="PTHR45865">
    <property type="entry name" value="E3 UBIQUITIN-PROTEIN LIGASE SHPRH FAMILY MEMBER"/>
    <property type="match status" value="1"/>
</dbReference>
<dbReference type="PROSITE" id="PS01359">
    <property type="entry name" value="ZF_PHD_1"/>
    <property type="match status" value="1"/>
</dbReference>
<dbReference type="OMA" id="HTINRWC"/>
<dbReference type="OrthoDB" id="423559at2759"/>
<dbReference type="Pfam" id="PF00176">
    <property type="entry name" value="SNF2-rel_dom"/>
    <property type="match status" value="1"/>
</dbReference>
<dbReference type="InterPro" id="IPR019786">
    <property type="entry name" value="Zinc_finger_PHD-type_CS"/>
</dbReference>
<keyword evidence="3" id="KW-0862">Zinc</keyword>
<evidence type="ECO:0000313" key="7">
    <source>
        <dbReference type="Proteomes" id="UP000015101"/>
    </source>
</evidence>
<dbReference type="eggNOG" id="KOG0298">
    <property type="taxonomic scope" value="Eukaryota"/>
</dbReference>
<evidence type="ECO:0000256" key="2">
    <source>
        <dbReference type="ARBA" id="ARBA00022771"/>
    </source>
</evidence>
<dbReference type="KEGG" id="hro:HELRODRAFT_174102"/>
<dbReference type="HOGENOM" id="CLU_718202_0_0_1"/>
<dbReference type="SUPFAM" id="SSF57903">
    <property type="entry name" value="FYVE/PHD zinc finger"/>
    <property type="match status" value="1"/>
</dbReference>
<dbReference type="InterPro" id="IPR019787">
    <property type="entry name" value="Znf_PHD-finger"/>
</dbReference>
<reference evidence="6" key="3">
    <citation type="submission" date="2015-06" db="UniProtKB">
        <authorList>
            <consortium name="EnsemblMetazoa"/>
        </authorList>
    </citation>
    <scope>IDENTIFICATION</scope>
</reference>
<dbReference type="Gene3D" id="3.30.40.10">
    <property type="entry name" value="Zinc/RING finger domain, C3HC4 (zinc finger)"/>
    <property type="match status" value="1"/>
</dbReference>
<reference evidence="7" key="1">
    <citation type="submission" date="2012-12" db="EMBL/GenBank/DDBJ databases">
        <authorList>
            <person name="Hellsten U."/>
            <person name="Grimwood J."/>
            <person name="Chapman J.A."/>
            <person name="Shapiro H."/>
            <person name="Aerts A."/>
            <person name="Otillar R.P."/>
            <person name="Terry A.Y."/>
            <person name="Boore J.L."/>
            <person name="Simakov O."/>
            <person name="Marletaz F."/>
            <person name="Cho S.-J."/>
            <person name="Edsinger-Gonzales E."/>
            <person name="Havlak P."/>
            <person name="Kuo D.-H."/>
            <person name="Larsson T."/>
            <person name="Lv J."/>
            <person name="Arendt D."/>
            <person name="Savage R."/>
            <person name="Osoegawa K."/>
            <person name="de Jong P."/>
            <person name="Lindberg D.R."/>
            <person name="Seaver E.C."/>
            <person name="Weisblat D.A."/>
            <person name="Putnam N.H."/>
            <person name="Grigoriev I.V."/>
            <person name="Rokhsar D.S."/>
        </authorList>
    </citation>
    <scope>NUCLEOTIDE SEQUENCE</scope>
</reference>